<dbReference type="NCBIfam" id="TIGR02249">
    <property type="entry name" value="integrase_gron"/>
    <property type="match status" value="1"/>
</dbReference>
<evidence type="ECO:0000259" key="7">
    <source>
        <dbReference type="PROSITE" id="PS51900"/>
    </source>
</evidence>
<dbReference type="Pfam" id="PF13495">
    <property type="entry name" value="Phage_int_SAM_4"/>
    <property type="match status" value="1"/>
</dbReference>
<evidence type="ECO:0000256" key="1">
    <source>
        <dbReference type="ARBA" id="ARBA00008857"/>
    </source>
</evidence>
<proteinExistence type="inferred from homology"/>
<comment type="similarity">
    <text evidence="1">Belongs to the 'phage' integrase family.</text>
</comment>
<dbReference type="InterPro" id="IPR010998">
    <property type="entry name" value="Integrase_recombinase_N"/>
</dbReference>
<organism evidence="8 9">
    <name type="scientific">Parazoarcus communis</name>
    <dbReference type="NCBI Taxonomy" id="41977"/>
    <lineage>
        <taxon>Bacteria</taxon>
        <taxon>Pseudomonadati</taxon>
        <taxon>Pseudomonadota</taxon>
        <taxon>Betaproteobacteria</taxon>
        <taxon>Rhodocyclales</taxon>
        <taxon>Zoogloeaceae</taxon>
        <taxon>Parazoarcus</taxon>
    </lineage>
</organism>
<gene>
    <name evidence="8" type="ORF">CEW83_17330</name>
</gene>
<dbReference type="AlphaFoldDB" id="A0A2U8GU33"/>
<dbReference type="Pfam" id="PF00589">
    <property type="entry name" value="Phage_integrase"/>
    <property type="match status" value="1"/>
</dbReference>
<dbReference type="InterPro" id="IPR011010">
    <property type="entry name" value="DNA_brk_join_enz"/>
</dbReference>
<dbReference type="EMBL" id="CP022187">
    <property type="protein sequence ID" value="AWI76763.1"/>
    <property type="molecule type" value="Genomic_DNA"/>
</dbReference>
<dbReference type="GO" id="GO:0006310">
    <property type="term" value="P:DNA recombination"/>
    <property type="evidence" value="ECO:0007669"/>
    <property type="project" value="UniProtKB-KW"/>
</dbReference>
<dbReference type="PROSITE" id="PS51898">
    <property type="entry name" value="TYR_RECOMBINASE"/>
    <property type="match status" value="1"/>
</dbReference>
<keyword evidence="3 5" id="KW-0238">DNA-binding</keyword>
<dbReference type="CDD" id="cd01193">
    <property type="entry name" value="INT_IntI_C"/>
    <property type="match status" value="1"/>
</dbReference>
<evidence type="ECO:0000256" key="2">
    <source>
        <dbReference type="ARBA" id="ARBA00022908"/>
    </source>
</evidence>
<evidence type="ECO:0000256" key="5">
    <source>
        <dbReference type="PROSITE-ProRule" id="PRU01248"/>
    </source>
</evidence>
<reference evidence="8 9" key="1">
    <citation type="submission" date="2017-06" db="EMBL/GenBank/DDBJ databases">
        <title>Azoarcus.</title>
        <authorList>
            <person name="Woo J.-H."/>
            <person name="Kim H.-S."/>
        </authorList>
    </citation>
    <scope>NUCLEOTIDE SEQUENCE [LARGE SCALE GENOMIC DNA]</scope>
    <source>
        <strain evidence="8 9">TSPY31</strain>
    </source>
</reference>
<evidence type="ECO:0000313" key="9">
    <source>
        <dbReference type="Proteomes" id="UP000244930"/>
    </source>
</evidence>
<dbReference type="InterPro" id="IPR044068">
    <property type="entry name" value="CB"/>
</dbReference>
<dbReference type="NCBIfam" id="NF011946">
    <property type="entry name" value="PRK15417.1"/>
    <property type="match status" value="1"/>
</dbReference>
<dbReference type="InterPro" id="IPR011946">
    <property type="entry name" value="Integrase_integron-type"/>
</dbReference>
<keyword evidence="2" id="KW-0229">DNA integration</keyword>
<protein>
    <submittedName>
        <fullName evidence="8">Integrase</fullName>
    </submittedName>
</protein>
<dbReference type="PROSITE" id="PS51900">
    <property type="entry name" value="CB"/>
    <property type="match status" value="1"/>
</dbReference>
<feature type="domain" description="Tyr recombinase" evidence="6">
    <location>
        <begin position="123"/>
        <end position="336"/>
    </location>
</feature>
<dbReference type="SUPFAM" id="SSF56349">
    <property type="entry name" value="DNA breaking-rejoining enzymes"/>
    <property type="match status" value="1"/>
</dbReference>
<evidence type="ECO:0000259" key="6">
    <source>
        <dbReference type="PROSITE" id="PS51898"/>
    </source>
</evidence>
<dbReference type="KEGG" id="acom:CEW83_17330"/>
<dbReference type="Gene3D" id="1.10.150.130">
    <property type="match status" value="1"/>
</dbReference>
<dbReference type="PANTHER" id="PTHR30349">
    <property type="entry name" value="PHAGE INTEGRASE-RELATED"/>
    <property type="match status" value="1"/>
</dbReference>
<evidence type="ECO:0000256" key="3">
    <source>
        <dbReference type="ARBA" id="ARBA00023125"/>
    </source>
</evidence>
<dbReference type="GO" id="GO:0015074">
    <property type="term" value="P:DNA integration"/>
    <property type="evidence" value="ECO:0007669"/>
    <property type="project" value="UniProtKB-KW"/>
</dbReference>
<keyword evidence="4" id="KW-0233">DNA recombination</keyword>
<keyword evidence="9" id="KW-1185">Reference proteome</keyword>
<dbReference type="Proteomes" id="UP000244930">
    <property type="component" value="Chromosome"/>
</dbReference>
<dbReference type="RefSeq" id="WP_108950462.1">
    <property type="nucleotide sequence ID" value="NZ_CP022187.1"/>
</dbReference>
<dbReference type="InterPro" id="IPR013762">
    <property type="entry name" value="Integrase-like_cat_sf"/>
</dbReference>
<sequence>MNSYKQPGKPRSSRSEAPAPPLQAVRLLDQVRESIRYKHYSYRTEQQYVYWVRFFVRFHGLRHPREMGAPEVERFLSWLAVERKVAVSTHKQALSALIFLYRQVLNVDLPWLAEFERPKTPVRLPTVLSREEMSLVLSAMEGPIADLARLVYGTGMRLMEALRLRVKDVDFQRRMIVVREGKGNKDRGVMLPDRCSAALHEQLRRAHLLWAQDRADGIPGVEMSESLARKYPHAAESCPWFWVWPSPTLSVDPRSGLRRRHHLYEERLQLALRKAVSLAGIARHVSVHTLRHSFATHLLEGGYDIRTVQELLGHADVSTTMIYTHVLNKGGRGVTSPLDQL</sequence>
<evidence type="ECO:0000313" key="8">
    <source>
        <dbReference type="EMBL" id="AWI76763.1"/>
    </source>
</evidence>
<dbReference type="InterPro" id="IPR004107">
    <property type="entry name" value="Integrase_SAM-like_N"/>
</dbReference>
<feature type="domain" description="Core-binding (CB)" evidence="7">
    <location>
        <begin position="22"/>
        <end position="105"/>
    </location>
</feature>
<accession>A0A2U8GU33</accession>
<evidence type="ECO:0000256" key="4">
    <source>
        <dbReference type="ARBA" id="ARBA00023172"/>
    </source>
</evidence>
<name>A0A2U8GU33_9RHOO</name>
<dbReference type="Gene3D" id="1.10.443.10">
    <property type="entry name" value="Intergrase catalytic core"/>
    <property type="match status" value="1"/>
</dbReference>
<dbReference type="InterPro" id="IPR050090">
    <property type="entry name" value="Tyrosine_recombinase_XerCD"/>
</dbReference>
<dbReference type="GO" id="GO:0003677">
    <property type="term" value="F:DNA binding"/>
    <property type="evidence" value="ECO:0007669"/>
    <property type="project" value="UniProtKB-UniRule"/>
</dbReference>
<dbReference type="PANTHER" id="PTHR30349:SF64">
    <property type="entry name" value="PROPHAGE INTEGRASE INTD-RELATED"/>
    <property type="match status" value="1"/>
</dbReference>
<dbReference type="InterPro" id="IPR002104">
    <property type="entry name" value="Integrase_catalytic"/>
</dbReference>